<keyword evidence="5 6" id="KW-0472">Membrane</keyword>
<organism evidence="7 8">
    <name type="scientific">Sphingomonas caseinilyticus</name>
    <dbReference type="NCBI Taxonomy" id="2908205"/>
    <lineage>
        <taxon>Bacteria</taxon>
        <taxon>Pseudomonadati</taxon>
        <taxon>Pseudomonadota</taxon>
        <taxon>Alphaproteobacteria</taxon>
        <taxon>Sphingomonadales</taxon>
        <taxon>Sphingomonadaceae</taxon>
        <taxon>Sphingomonas</taxon>
    </lineage>
</organism>
<dbReference type="InterPro" id="IPR050833">
    <property type="entry name" value="Poly_Biosynth_Transport"/>
</dbReference>
<gene>
    <name evidence="7" type="ORF">LZ496_00990</name>
</gene>
<reference evidence="7 8" key="1">
    <citation type="submission" date="2022-05" db="EMBL/GenBank/DDBJ databases">
        <authorList>
            <person name="Jo J.-H."/>
            <person name="Im W.-T."/>
        </authorList>
    </citation>
    <scope>NUCLEOTIDE SEQUENCE [LARGE SCALE GENOMIC DNA]</scope>
    <source>
        <strain evidence="7 8">NSE70-1</strain>
    </source>
</reference>
<evidence type="ECO:0000256" key="5">
    <source>
        <dbReference type="ARBA" id="ARBA00023136"/>
    </source>
</evidence>
<dbReference type="EMBL" id="JAMGBA010000001">
    <property type="protein sequence ID" value="MCL6697368.1"/>
    <property type="molecule type" value="Genomic_DNA"/>
</dbReference>
<feature type="transmembrane region" description="Helical" evidence="6">
    <location>
        <begin position="199"/>
        <end position="217"/>
    </location>
</feature>
<protein>
    <submittedName>
        <fullName evidence="7">Lipopolysaccharide biosynthesis protein</fullName>
    </submittedName>
</protein>
<evidence type="ECO:0000313" key="8">
    <source>
        <dbReference type="Proteomes" id="UP001203410"/>
    </source>
</evidence>
<feature type="transmembrane region" description="Helical" evidence="6">
    <location>
        <begin position="133"/>
        <end position="152"/>
    </location>
</feature>
<comment type="caution">
    <text evidence="7">The sequence shown here is derived from an EMBL/GenBank/DDBJ whole genome shotgun (WGS) entry which is preliminary data.</text>
</comment>
<feature type="transmembrane region" description="Helical" evidence="6">
    <location>
        <begin position="27"/>
        <end position="49"/>
    </location>
</feature>
<dbReference type="Pfam" id="PF01943">
    <property type="entry name" value="Polysacc_synt"/>
    <property type="match status" value="1"/>
</dbReference>
<dbReference type="InterPro" id="IPR002797">
    <property type="entry name" value="Polysacc_synth"/>
</dbReference>
<dbReference type="PANTHER" id="PTHR30250:SF11">
    <property type="entry name" value="O-ANTIGEN TRANSPORTER-RELATED"/>
    <property type="match status" value="1"/>
</dbReference>
<dbReference type="Proteomes" id="UP001203410">
    <property type="component" value="Unassembled WGS sequence"/>
</dbReference>
<evidence type="ECO:0000256" key="1">
    <source>
        <dbReference type="ARBA" id="ARBA00004651"/>
    </source>
</evidence>
<feature type="transmembrane region" description="Helical" evidence="6">
    <location>
        <begin position="383"/>
        <end position="400"/>
    </location>
</feature>
<accession>A0ABT0RQS2</accession>
<feature type="transmembrane region" description="Helical" evidence="6">
    <location>
        <begin position="229"/>
        <end position="248"/>
    </location>
</feature>
<proteinExistence type="predicted"/>
<feature type="transmembrane region" description="Helical" evidence="6">
    <location>
        <begin position="173"/>
        <end position="193"/>
    </location>
</feature>
<evidence type="ECO:0000256" key="3">
    <source>
        <dbReference type="ARBA" id="ARBA00022692"/>
    </source>
</evidence>
<feature type="transmembrane region" description="Helical" evidence="6">
    <location>
        <begin position="268"/>
        <end position="289"/>
    </location>
</feature>
<keyword evidence="4 6" id="KW-1133">Transmembrane helix</keyword>
<evidence type="ECO:0000256" key="4">
    <source>
        <dbReference type="ARBA" id="ARBA00022989"/>
    </source>
</evidence>
<feature type="transmembrane region" description="Helical" evidence="6">
    <location>
        <begin position="100"/>
        <end position="121"/>
    </location>
</feature>
<keyword evidence="3 6" id="KW-0812">Transmembrane</keyword>
<evidence type="ECO:0000313" key="7">
    <source>
        <dbReference type="EMBL" id="MCL6697368.1"/>
    </source>
</evidence>
<comment type="subcellular location">
    <subcellularLocation>
        <location evidence="1">Cell membrane</location>
        <topology evidence="1">Multi-pass membrane protein</topology>
    </subcellularLocation>
</comment>
<evidence type="ECO:0000256" key="6">
    <source>
        <dbReference type="SAM" id="Phobius"/>
    </source>
</evidence>
<sequence length="444" mass="46615">MMSRSRSRVAEMLAEGRQVIHASMSSLALRIAGLASTFLLGVLLARLLGPAQFGIYGLVTTLAALGMSAGLLGTPQLAVREFSIRKDRGDWAGIRSLFKRFGLATAAASALIAVIAILVGATLDSGDGSTISLLLPGAALMMLIGVTSLLAAELRGLGQLFRGQVMDIFARPVLTLVVMLSLLLAGIGLTATLALWAQVFVALIAAIVSFAWIRGAIPRGEGQTDTLPAIPWAAAALPLGAVDILRQLDGAYGVVMMGWLASDEALGIFRVAVACSVVVAMPVTILHVVLAPRLGPLQKSGRVVELQQLLSRTSMTLVLAVVPITLAAWLIGRDLIELVFGPAYGSAWLPLFLMCVAQLVFAFFGMGPILLAMCEGERHLIRIYLFSVGLGMLAAVPLIMEFGPAGAAAAIILSNGSTGFLSWRWGLRRLGVDSTLLPLLRSAA</sequence>
<feature type="transmembrane region" description="Helical" evidence="6">
    <location>
        <begin position="351"/>
        <end position="371"/>
    </location>
</feature>
<dbReference type="RefSeq" id="WP_249902743.1">
    <property type="nucleotide sequence ID" value="NZ_JAMGBA010000001.1"/>
</dbReference>
<keyword evidence="2" id="KW-1003">Cell membrane</keyword>
<keyword evidence="8" id="KW-1185">Reference proteome</keyword>
<feature type="transmembrane region" description="Helical" evidence="6">
    <location>
        <begin position="309"/>
        <end position="331"/>
    </location>
</feature>
<evidence type="ECO:0000256" key="2">
    <source>
        <dbReference type="ARBA" id="ARBA00022475"/>
    </source>
</evidence>
<feature type="transmembrane region" description="Helical" evidence="6">
    <location>
        <begin position="55"/>
        <end position="79"/>
    </location>
</feature>
<feature type="transmembrane region" description="Helical" evidence="6">
    <location>
        <begin position="406"/>
        <end position="427"/>
    </location>
</feature>
<dbReference type="PANTHER" id="PTHR30250">
    <property type="entry name" value="PST FAMILY PREDICTED COLANIC ACID TRANSPORTER"/>
    <property type="match status" value="1"/>
</dbReference>
<name>A0ABT0RQS2_9SPHN</name>